<dbReference type="GO" id="GO:0046872">
    <property type="term" value="F:metal ion binding"/>
    <property type="evidence" value="ECO:0007669"/>
    <property type="project" value="UniProtKB-KW"/>
</dbReference>
<dbReference type="AlphaFoldDB" id="A0A518CQV1"/>
<evidence type="ECO:0000256" key="1">
    <source>
        <dbReference type="ARBA" id="ARBA00000815"/>
    </source>
</evidence>
<dbReference type="InterPro" id="IPR002828">
    <property type="entry name" value="SurE-like_Pase/nucleotidase"/>
</dbReference>
<name>A0A518CQV1_9PLAN</name>
<dbReference type="NCBIfam" id="TIGR00087">
    <property type="entry name" value="surE"/>
    <property type="match status" value="1"/>
</dbReference>
<reference evidence="7 8" key="1">
    <citation type="submission" date="2019-02" db="EMBL/GenBank/DDBJ databases">
        <title>Deep-cultivation of Planctomycetes and their phenomic and genomic characterization uncovers novel biology.</title>
        <authorList>
            <person name="Wiegand S."/>
            <person name="Jogler M."/>
            <person name="Boedeker C."/>
            <person name="Pinto D."/>
            <person name="Vollmers J."/>
            <person name="Rivas-Marin E."/>
            <person name="Kohn T."/>
            <person name="Peeters S.H."/>
            <person name="Heuer A."/>
            <person name="Rast P."/>
            <person name="Oberbeckmann S."/>
            <person name="Bunk B."/>
            <person name="Jeske O."/>
            <person name="Meyerdierks A."/>
            <person name="Storesund J.E."/>
            <person name="Kallscheuer N."/>
            <person name="Luecker S."/>
            <person name="Lage O.M."/>
            <person name="Pohl T."/>
            <person name="Merkel B.J."/>
            <person name="Hornburger P."/>
            <person name="Mueller R.-W."/>
            <person name="Bruemmer F."/>
            <person name="Labrenz M."/>
            <person name="Spormann A.M."/>
            <person name="Op den Camp H."/>
            <person name="Overmann J."/>
            <person name="Amann R."/>
            <person name="Jetten M.S.M."/>
            <person name="Mascher T."/>
            <person name="Medema M.H."/>
            <person name="Devos D.P."/>
            <person name="Kaster A.-K."/>
            <person name="Ovreas L."/>
            <person name="Rohde M."/>
            <person name="Galperin M.Y."/>
            <person name="Jogler C."/>
        </authorList>
    </citation>
    <scope>NUCLEOTIDE SEQUENCE [LARGE SCALE GENOMIC DNA]</scope>
    <source>
        <strain evidence="7 8">Pla110</strain>
    </source>
</reference>
<dbReference type="KEGG" id="plon:Pla110_33490"/>
<dbReference type="Proteomes" id="UP000317178">
    <property type="component" value="Chromosome"/>
</dbReference>
<proteinExistence type="inferred from homology"/>
<dbReference type="PANTHER" id="PTHR30457">
    <property type="entry name" value="5'-NUCLEOTIDASE SURE"/>
    <property type="match status" value="1"/>
</dbReference>
<dbReference type="Pfam" id="PF01975">
    <property type="entry name" value="SurE"/>
    <property type="match status" value="1"/>
</dbReference>
<organism evidence="7 8">
    <name type="scientific">Polystyrenella longa</name>
    <dbReference type="NCBI Taxonomy" id="2528007"/>
    <lineage>
        <taxon>Bacteria</taxon>
        <taxon>Pseudomonadati</taxon>
        <taxon>Planctomycetota</taxon>
        <taxon>Planctomycetia</taxon>
        <taxon>Planctomycetales</taxon>
        <taxon>Planctomycetaceae</taxon>
        <taxon>Polystyrenella</taxon>
    </lineage>
</organism>
<protein>
    <recommendedName>
        <fullName evidence="3">5'-nucleotidase</fullName>
        <ecNumber evidence="3">3.1.3.5</ecNumber>
    </recommendedName>
</protein>
<dbReference type="NCBIfam" id="NF001493">
    <property type="entry name" value="PRK00346.2-3"/>
    <property type="match status" value="1"/>
</dbReference>
<comment type="catalytic activity">
    <reaction evidence="1">
        <text>a ribonucleoside 5'-phosphate + H2O = a ribonucleoside + phosphate</text>
        <dbReference type="Rhea" id="RHEA:12484"/>
        <dbReference type="ChEBI" id="CHEBI:15377"/>
        <dbReference type="ChEBI" id="CHEBI:18254"/>
        <dbReference type="ChEBI" id="CHEBI:43474"/>
        <dbReference type="ChEBI" id="CHEBI:58043"/>
        <dbReference type="EC" id="3.1.3.5"/>
    </reaction>
</comment>
<dbReference type="InterPro" id="IPR030048">
    <property type="entry name" value="SurE"/>
</dbReference>
<keyword evidence="4" id="KW-0479">Metal-binding</keyword>
<evidence type="ECO:0000256" key="4">
    <source>
        <dbReference type="ARBA" id="ARBA00022723"/>
    </source>
</evidence>
<dbReference type="InterPro" id="IPR036523">
    <property type="entry name" value="SurE-like_sf"/>
</dbReference>
<dbReference type="EMBL" id="CP036281">
    <property type="protein sequence ID" value="QDU81607.1"/>
    <property type="molecule type" value="Genomic_DNA"/>
</dbReference>
<dbReference type="Gene3D" id="3.40.1210.10">
    <property type="entry name" value="Survival protein SurE-like phosphatase/nucleotidase"/>
    <property type="match status" value="1"/>
</dbReference>
<dbReference type="RefSeq" id="WP_144997096.1">
    <property type="nucleotide sequence ID" value="NZ_CP036281.1"/>
</dbReference>
<evidence type="ECO:0000313" key="8">
    <source>
        <dbReference type="Proteomes" id="UP000317178"/>
    </source>
</evidence>
<dbReference type="EC" id="3.1.3.5" evidence="3"/>
<dbReference type="PANTHER" id="PTHR30457:SF0">
    <property type="entry name" value="PHOSPHATASE, PUTATIVE (AFU_ORTHOLOGUE AFUA_4G01070)-RELATED"/>
    <property type="match status" value="1"/>
</dbReference>
<dbReference type="OrthoDB" id="9780815at2"/>
<dbReference type="GO" id="GO:0008253">
    <property type="term" value="F:5'-nucleotidase activity"/>
    <property type="evidence" value="ECO:0007669"/>
    <property type="project" value="UniProtKB-EC"/>
</dbReference>
<gene>
    <name evidence="7" type="primary">surE_2</name>
    <name evidence="7" type="ORF">Pla110_33490</name>
</gene>
<accession>A0A518CQV1</accession>
<comment type="similarity">
    <text evidence="2">Belongs to the SurE nucleotidase family.</text>
</comment>
<keyword evidence="8" id="KW-1185">Reference proteome</keyword>
<sequence>MNFLLTNDDGIDAEGLRALERAFAPLGKLYVIAPDQHLSGCSHTVTTDRPLDLVEHNKNQYSLTGTPADCVRVAIKHLQLPIDWVISGINHGGNLGVDVFMSGTVAAVREGVMHGIPGIAISHFRNGAVPFHWENAEKAVNRLGSELINKPIDRQSFWNINLPDSEHLKADTTYELAPLEPEPLPVSYEQRDGRLHYVWGNYVNRPRQPETDVGVCFGGKISLSLVNLQTKNASIP</sequence>
<evidence type="ECO:0000256" key="2">
    <source>
        <dbReference type="ARBA" id="ARBA00011062"/>
    </source>
</evidence>
<evidence type="ECO:0000259" key="6">
    <source>
        <dbReference type="Pfam" id="PF01975"/>
    </source>
</evidence>
<evidence type="ECO:0000256" key="3">
    <source>
        <dbReference type="ARBA" id="ARBA00012643"/>
    </source>
</evidence>
<keyword evidence="5 7" id="KW-0378">Hydrolase</keyword>
<dbReference type="SUPFAM" id="SSF64167">
    <property type="entry name" value="SurE-like"/>
    <property type="match status" value="1"/>
</dbReference>
<evidence type="ECO:0000313" key="7">
    <source>
        <dbReference type="EMBL" id="QDU81607.1"/>
    </source>
</evidence>
<evidence type="ECO:0000256" key="5">
    <source>
        <dbReference type="ARBA" id="ARBA00022801"/>
    </source>
</evidence>
<feature type="domain" description="Survival protein SurE-like phosphatase/nucleotidase" evidence="6">
    <location>
        <begin position="4"/>
        <end position="169"/>
    </location>
</feature>